<feature type="domain" description="L,D-TPase catalytic" evidence="9">
    <location>
        <begin position="126"/>
        <end position="245"/>
    </location>
</feature>
<reference evidence="10" key="1">
    <citation type="submission" date="2020-02" db="EMBL/GenBank/DDBJ databases">
        <authorList>
            <person name="Meier V. D."/>
        </authorList>
    </citation>
    <scope>NUCLEOTIDE SEQUENCE</scope>
    <source>
        <strain evidence="10">AVDCRST_MAG85</strain>
    </source>
</reference>
<feature type="signal peptide" evidence="8">
    <location>
        <begin position="1"/>
        <end position="19"/>
    </location>
</feature>
<accession>A0A6J4RYH4</accession>
<evidence type="ECO:0000259" key="9">
    <source>
        <dbReference type="PROSITE" id="PS52029"/>
    </source>
</evidence>
<evidence type="ECO:0000256" key="6">
    <source>
        <dbReference type="PROSITE-ProRule" id="PRU01373"/>
    </source>
</evidence>
<keyword evidence="4 6" id="KW-0573">Peptidoglycan synthesis</keyword>
<dbReference type="EMBL" id="CADCVT010000099">
    <property type="protein sequence ID" value="CAA9485148.1"/>
    <property type="molecule type" value="Genomic_DNA"/>
</dbReference>
<keyword evidence="2" id="KW-0808">Transferase</keyword>
<dbReference type="PANTHER" id="PTHR30582">
    <property type="entry name" value="L,D-TRANSPEPTIDASE"/>
    <property type="match status" value="1"/>
</dbReference>
<evidence type="ECO:0000256" key="5">
    <source>
        <dbReference type="ARBA" id="ARBA00023316"/>
    </source>
</evidence>
<dbReference type="GO" id="GO:0008360">
    <property type="term" value="P:regulation of cell shape"/>
    <property type="evidence" value="ECO:0007669"/>
    <property type="project" value="UniProtKB-UniRule"/>
</dbReference>
<dbReference type="InterPro" id="IPR038063">
    <property type="entry name" value="Transpep_catalytic_dom"/>
</dbReference>
<dbReference type="GO" id="GO:0071972">
    <property type="term" value="F:peptidoglycan L,D-transpeptidase activity"/>
    <property type="evidence" value="ECO:0007669"/>
    <property type="project" value="TreeGrafter"/>
</dbReference>
<dbReference type="PROSITE" id="PS52029">
    <property type="entry name" value="LD_TPASE"/>
    <property type="match status" value="1"/>
</dbReference>
<dbReference type="UniPathway" id="UPA00219"/>
<dbReference type="GO" id="GO:0018104">
    <property type="term" value="P:peptidoglycan-protein cross-linking"/>
    <property type="evidence" value="ECO:0007669"/>
    <property type="project" value="TreeGrafter"/>
</dbReference>
<feature type="active site" description="Nucleophile" evidence="6">
    <location>
        <position position="221"/>
    </location>
</feature>
<evidence type="ECO:0000256" key="2">
    <source>
        <dbReference type="ARBA" id="ARBA00022679"/>
    </source>
</evidence>
<keyword evidence="8" id="KW-0732">Signal</keyword>
<dbReference type="Pfam" id="PF03734">
    <property type="entry name" value="YkuD"/>
    <property type="match status" value="1"/>
</dbReference>
<evidence type="ECO:0000256" key="1">
    <source>
        <dbReference type="ARBA" id="ARBA00004752"/>
    </source>
</evidence>
<evidence type="ECO:0000256" key="4">
    <source>
        <dbReference type="ARBA" id="ARBA00022984"/>
    </source>
</evidence>
<dbReference type="CDD" id="cd16913">
    <property type="entry name" value="YkuD_like"/>
    <property type="match status" value="1"/>
</dbReference>
<name>A0A6J4RYH4_9ACTN</name>
<feature type="active site" description="Proton donor/acceptor" evidence="6">
    <location>
        <position position="205"/>
    </location>
</feature>
<evidence type="ECO:0000256" key="8">
    <source>
        <dbReference type="SAM" id="SignalP"/>
    </source>
</evidence>
<evidence type="ECO:0000256" key="7">
    <source>
        <dbReference type="SAM" id="MobiDB-lite"/>
    </source>
</evidence>
<gene>
    <name evidence="10" type="ORF">AVDCRST_MAG85-902</name>
</gene>
<dbReference type="GO" id="GO:0071555">
    <property type="term" value="P:cell wall organization"/>
    <property type="evidence" value="ECO:0007669"/>
    <property type="project" value="UniProtKB-UniRule"/>
</dbReference>
<evidence type="ECO:0000256" key="3">
    <source>
        <dbReference type="ARBA" id="ARBA00022960"/>
    </source>
</evidence>
<feature type="region of interest" description="Disordered" evidence="7">
    <location>
        <begin position="16"/>
        <end position="41"/>
    </location>
</feature>
<evidence type="ECO:0000313" key="10">
    <source>
        <dbReference type="EMBL" id="CAA9485148.1"/>
    </source>
</evidence>
<feature type="chain" id="PRO_5026925897" description="L,D-TPase catalytic domain-containing protein" evidence="8">
    <location>
        <begin position="20"/>
        <end position="245"/>
    </location>
</feature>
<organism evidence="10">
    <name type="scientific">uncultured Solirubrobacteraceae bacterium</name>
    <dbReference type="NCBI Taxonomy" id="1162706"/>
    <lineage>
        <taxon>Bacteria</taxon>
        <taxon>Bacillati</taxon>
        <taxon>Actinomycetota</taxon>
        <taxon>Thermoleophilia</taxon>
        <taxon>Solirubrobacterales</taxon>
        <taxon>Solirubrobacteraceae</taxon>
        <taxon>environmental samples</taxon>
    </lineage>
</organism>
<keyword evidence="5 6" id="KW-0961">Cell wall biogenesis/degradation</keyword>
<dbReference type="AlphaFoldDB" id="A0A6J4RYH4"/>
<dbReference type="InterPro" id="IPR050979">
    <property type="entry name" value="LD-transpeptidase"/>
</dbReference>
<proteinExistence type="predicted"/>
<keyword evidence="3 6" id="KW-0133">Cell shape</keyword>
<dbReference type="SUPFAM" id="SSF141523">
    <property type="entry name" value="L,D-transpeptidase catalytic domain-like"/>
    <property type="match status" value="1"/>
</dbReference>
<dbReference type="InterPro" id="IPR005490">
    <property type="entry name" value="LD_TPept_cat_dom"/>
</dbReference>
<sequence>MICVVVVVAGAAASSPAQAASPEPVRPAGATSPLGTERLSDERTLTRWAHSAALSTIRAHPSTDAPRVGRLRARTEDRLPEVYLALRSFLAEDGRIWVKVRVPGRPNGRRGWVPRESLSDFRIVRTRLLISRRTLRATLYERGRPIWRSRVGIGAPGTPTPRGSFYVRERLRNLGGGGIYGPWAFGTSAYSVLSDWPGGGVVGIHGTNQPELIPGRPSHGCVRVPNAAIRRLARLMPVGTPVRIA</sequence>
<dbReference type="Gene3D" id="2.40.440.10">
    <property type="entry name" value="L,D-transpeptidase catalytic domain-like"/>
    <property type="match status" value="1"/>
</dbReference>
<comment type="pathway">
    <text evidence="1 6">Cell wall biogenesis; peptidoglycan biosynthesis.</text>
</comment>
<dbReference type="GO" id="GO:0016740">
    <property type="term" value="F:transferase activity"/>
    <property type="evidence" value="ECO:0007669"/>
    <property type="project" value="UniProtKB-KW"/>
</dbReference>
<protein>
    <recommendedName>
        <fullName evidence="9">L,D-TPase catalytic domain-containing protein</fullName>
    </recommendedName>
</protein>
<dbReference type="GO" id="GO:0005576">
    <property type="term" value="C:extracellular region"/>
    <property type="evidence" value="ECO:0007669"/>
    <property type="project" value="TreeGrafter"/>
</dbReference>